<accession>A0A553HWG1</accession>
<name>A0A553HWG1_9PEZI</name>
<reference evidence="2" key="1">
    <citation type="submission" date="2019-06" db="EMBL/GenBank/DDBJ databases">
        <title>Draft genome sequence of the griseofulvin-producing fungus Xylaria cubensis strain G536.</title>
        <authorList>
            <person name="Mead M.E."/>
            <person name="Raja H.A."/>
            <person name="Steenwyk J.L."/>
            <person name="Knowles S.L."/>
            <person name="Oberlies N.H."/>
            <person name="Rokas A."/>
        </authorList>
    </citation>
    <scope>NUCLEOTIDE SEQUENCE [LARGE SCALE GENOMIC DNA]</scope>
    <source>
        <strain evidence="2">G536</strain>
    </source>
</reference>
<organism evidence="1 2">
    <name type="scientific">Xylaria flabelliformis</name>
    <dbReference type="NCBI Taxonomy" id="2512241"/>
    <lineage>
        <taxon>Eukaryota</taxon>
        <taxon>Fungi</taxon>
        <taxon>Dikarya</taxon>
        <taxon>Ascomycota</taxon>
        <taxon>Pezizomycotina</taxon>
        <taxon>Sordariomycetes</taxon>
        <taxon>Xylariomycetidae</taxon>
        <taxon>Xylariales</taxon>
        <taxon>Xylariaceae</taxon>
        <taxon>Xylaria</taxon>
    </lineage>
</organism>
<comment type="caution">
    <text evidence="1">The sequence shown here is derived from an EMBL/GenBank/DDBJ whole genome shotgun (WGS) entry which is preliminary data.</text>
</comment>
<evidence type="ECO:0000313" key="1">
    <source>
        <dbReference type="EMBL" id="TRX92292.1"/>
    </source>
</evidence>
<dbReference type="Proteomes" id="UP000319160">
    <property type="component" value="Unassembled WGS sequence"/>
</dbReference>
<dbReference type="OrthoDB" id="5360154at2759"/>
<proteinExistence type="predicted"/>
<keyword evidence="2" id="KW-1185">Reference proteome</keyword>
<protein>
    <submittedName>
        <fullName evidence="1">Uncharacterized protein</fullName>
    </submittedName>
</protein>
<sequence length="110" mass="11525">MPVASGLVTADSNGNFTSDFTLESSVHKQFNGSFSSATPAFTASLSKAEFKDANDMSGGYSLDQNATIGPTTLNIPLVNDSGKKIVISGTLNPHLDKAYNVKGLGKWHSS</sequence>
<gene>
    <name evidence="1" type="ORF">FHL15_006907</name>
</gene>
<evidence type="ECO:0000313" key="2">
    <source>
        <dbReference type="Proteomes" id="UP000319160"/>
    </source>
</evidence>
<dbReference type="EMBL" id="VFLP01000038">
    <property type="protein sequence ID" value="TRX92292.1"/>
    <property type="molecule type" value="Genomic_DNA"/>
</dbReference>
<dbReference type="AlphaFoldDB" id="A0A553HWG1"/>